<dbReference type="InterPro" id="IPR001109">
    <property type="entry name" value="Hydrogenase_HupF/HypC"/>
</dbReference>
<feature type="region of interest" description="Disordered" evidence="2">
    <location>
        <begin position="84"/>
        <end position="126"/>
    </location>
</feature>
<dbReference type="PRINTS" id="PR00445">
    <property type="entry name" value="HUPFHYPC"/>
</dbReference>
<evidence type="ECO:0000256" key="2">
    <source>
        <dbReference type="SAM" id="MobiDB-lite"/>
    </source>
</evidence>
<proteinExistence type="inferred from homology"/>
<dbReference type="Proteomes" id="UP000187151">
    <property type="component" value="Unassembled WGS sequence"/>
</dbReference>
<dbReference type="RefSeq" id="WP_051700589.1">
    <property type="nucleotide sequence ID" value="NZ_MQUR01000039.1"/>
</dbReference>
<dbReference type="PANTHER" id="PTHR35177">
    <property type="entry name" value="HYDROGENASE MATURATION FACTOR HYBG"/>
    <property type="match status" value="1"/>
</dbReference>
<gene>
    <name evidence="3" type="ORF">AVW11_17990</name>
</gene>
<dbReference type="Pfam" id="PF01455">
    <property type="entry name" value="HupF_HypC"/>
    <property type="match status" value="1"/>
</dbReference>
<evidence type="ECO:0000313" key="4">
    <source>
        <dbReference type="Proteomes" id="UP000187151"/>
    </source>
</evidence>
<protein>
    <submittedName>
        <fullName evidence="3">Ni/Fe hydrogenase formation protein</fullName>
    </submittedName>
</protein>
<dbReference type="PANTHER" id="PTHR35177:SF2">
    <property type="entry name" value="HYDROGENASE MATURATION FACTOR HYBG"/>
    <property type="match status" value="1"/>
</dbReference>
<keyword evidence="4" id="KW-1185">Reference proteome</keyword>
<comment type="similarity">
    <text evidence="1">Belongs to the HupF/HypC family.</text>
</comment>
<sequence length="126" mass="13761">MCLAVPGRVLDIGEKDGTRMATVDFGGVQKEVCLEYLPDLRVGEYAIVHVGFALQRLDEESARQTLALFEELGMLQEEFGDPWEQAAAQAGADSPWPFADGPYAGEAAAAQRVQDPYPYAQEEGRP</sequence>
<dbReference type="PROSITE" id="PS01097">
    <property type="entry name" value="HUPF_HYPC"/>
    <property type="match status" value="1"/>
</dbReference>
<dbReference type="EMBL" id="MQUR01000039">
    <property type="protein sequence ID" value="OLZ64846.1"/>
    <property type="molecule type" value="Genomic_DNA"/>
</dbReference>
<accession>A0ABX3G4K8</accession>
<feature type="compositionally biased region" description="Low complexity" evidence="2">
    <location>
        <begin position="99"/>
        <end position="110"/>
    </location>
</feature>
<dbReference type="Gene3D" id="2.30.30.140">
    <property type="match status" value="1"/>
</dbReference>
<name>A0ABX3G4K8_9ACTN</name>
<organism evidence="3 4">
    <name type="scientific">Streptomyces amritsarensis</name>
    <dbReference type="NCBI Taxonomy" id="681158"/>
    <lineage>
        <taxon>Bacteria</taxon>
        <taxon>Bacillati</taxon>
        <taxon>Actinomycetota</taxon>
        <taxon>Actinomycetes</taxon>
        <taxon>Kitasatosporales</taxon>
        <taxon>Streptomycetaceae</taxon>
        <taxon>Streptomyces</taxon>
    </lineage>
</organism>
<evidence type="ECO:0000313" key="3">
    <source>
        <dbReference type="EMBL" id="OLZ64846.1"/>
    </source>
</evidence>
<evidence type="ECO:0000256" key="1">
    <source>
        <dbReference type="ARBA" id="ARBA00006018"/>
    </source>
</evidence>
<dbReference type="SUPFAM" id="SSF159127">
    <property type="entry name" value="HupF/HypC-like"/>
    <property type="match status" value="1"/>
</dbReference>
<dbReference type="InterPro" id="IPR019812">
    <property type="entry name" value="Hydgase_assmbl_chp_CS"/>
</dbReference>
<dbReference type="NCBIfam" id="TIGR00074">
    <property type="entry name" value="hypC_hupF"/>
    <property type="match status" value="1"/>
</dbReference>
<comment type="caution">
    <text evidence="3">The sequence shown here is derived from an EMBL/GenBank/DDBJ whole genome shotgun (WGS) entry which is preliminary data.</text>
</comment>
<reference evidence="3 4" key="1">
    <citation type="submission" date="2016-01" db="EMBL/GenBank/DDBJ databases">
        <title>Streptomyces amritsarensis strain MTCC 11845 genome sequencing and assembly.</title>
        <authorList>
            <person name="Sharma D."/>
            <person name="Nair G.R."/>
            <person name="Kaur G."/>
            <person name="Manhas R.K."/>
            <person name="Mayilraj S."/>
        </authorList>
    </citation>
    <scope>NUCLEOTIDE SEQUENCE [LARGE SCALE GENOMIC DNA]</scope>
    <source>
        <strain evidence="3 4">MTCC 11845</strain>
    </source>
</reference>